<dbReference type="GO" id="GO:0003676">
    <property type="term" value="F:nucleic acid binding"/>
    <property type="evidence" value="ECO:0007669"/>
    <property type="project" value="InterPro"/>
</dbReference>
<feature type="transmembrane region" description="Helical" evidence="1">
    <location>
        <begin position="36"/>
        <end position="61"/>
    </location>
</feature>
<accession>A0A921LDE0</accession>
<dbReference type="InterPro" id="IPR012156">
    <property type="entry name" value="Cold_shock_CspA"/>
</dbReference>
<dbReference type="InterPro" id="IPR010718">
    <property type="entry name" value="DUF1294"/>
</dbReference>
<dbReference type="Pfam" id="PF06961">
    <property type="entry name" value="DUF1294"/>
    <property type="match status" value="1"/>
</dbReference>
<dbReference type="EMBL" id="DYVY01000057">
    <property type="protein sequence ID" value="HJF93835.1"/>
    <property type="molecule type" value="Genomic_DNA"/>
</dbReference>
<protein>
    <submittedName>
        <fullName evidence="2">DUF1294 domain-containing protein</fullName>
    </submittedName>
</protein>
<comment type="caution">
    <text evidence="2">The sequence shown here is derived from an EMBL/GenBank/DDBJ whole genome shotgun (WGS) entry which is preliminary data.</text>
</comment>
<sequence>MQDFNWTVCYLVLVNFVTFVAFGVDKRRAVRNKYRISEATLLGLALIGGSAGALAGMYLFHHKTRKPLFRVIPILLVSQAAILFFF</sequence>
<dbReference type="Proteomes" id="UP000769156">
    <property type="component" value="Unassembled WGS sequence"/>
</dbReference>
<dbReference type="PIRSF" id="PIRSF002599">
    <property type="entry name" value="Cold_shock_A"/>
    <property type="match status" value="1"/>
</dbReference>
<evidence type="ECO:0000313" key="3">
    <source>
        <dbReference type="Proteomes" id="UP000769156"/>
    </source>
</evidence>
<dbReference type="AlphaFoldDB" id="A0A921LDE0"/>
<reference evidence="2" key="1">
    <citation type="journal article" date="2021" name="PeerJ">
        <title>Extensive microbial diversity within the chicken gut microbiome revealed by metagenomics and culture.</title>
        <authorList>
            <person name="Gilroy R."/>
            <person name="Ravi A."/>
            <person name="Getino M."/>
            <person name="Pursley I."/>
            <person name="Horton D.L."/>
            <person name="Alikhan N.F."/>
            <person name="Baker D."/>
            <person name="Gharbi K."/>
            <person name="Hall N."/>
            <person name="Watson M."/>
            <person name="Adriaenssens E.M."/>
            <person name="Foster-Nyarko E."/>
            <person name="Jarju S."/>
            <person name="Secka A."/>
            <person name="Antonio M."/>
            <person name="Oren A."/>
            <person name="Chaudhuri R.R."/>
            <person name="La Ragione R."/>
            <person name="Hildebrand F."/>
            <person name="Pallen M.J."/>
        </authorList>
    </citation>
    <scope>NUCLEOTIDE SEQUENCE</scope>
    <source>
        <strain evidence="2">ChiSjej5B23-16112</strain>
    </source>
</reference>
<keyword evidence="1" id="KW-0812">Transmembrane</keyword>
<gene>
    <name evidence="2" type="ORF">K8V82_03485</name>
</gene>
<reference evidence="2" key="2">
    <citation type="submission" date="2021-09" db="EMBL/GenBank/DDBJ databases">
        <authorList>
            <person name="Gilroy R."/>
        </authorList>
    </citation>
    <scope>NUCLEOTIDE SEQUENCE</scope>
    <source>
        <strain evidence="2">ChiSjej5B23-16112</strain>
    </source>
</reference>
<name>A0A921LDE0_9FIRM</name>
<evidence type="ECO:0000313" key="2">
    <source>
        <dbReference type="EMBL" id="HJF93835.1"/>
    </source>
</evidence>
<feature type="transmembrane region" description="Helical" evidence="1">
    <location>
        <begin position="6"/>
        <end position="24"/>
    </location>
</feature>
<organism evidence="2 3">
    <name type="scientific">Lachnoclostridium phocaeense</name>
    <dbReference type="NCBI Taxonomy" id="1871021"/>
    <lineage>
        <taxon>Bacteria</taxon>
        <taxon>Bacillati</taxon>
        <taxon>Bacillota</taxon>
        <taxon>Clostridia</taxon>
        <taxon>Lachnospirales</taxon>
        <taxon>Lachnospiraceae</taxon>
    </lineage>
</organism>
<keyword evidence="1" id="KW-1133">Transmembrane helix</keyword>
<keyword evidence="1" id="KW-0472">Membrane</keyword>
<evidence type="ECO:0000256" key="1">
    <source>
        <dbReference type="SAM" id="Phobius"/>
    </source>
</evidence>
<feature type="transmembrane region" description="Helical" evidence="1">
    <location>
        <begin position="67"/>
        <end position="85"/>
    </location>
</feature>
<proteinExistence type="predicted"/>